<sequence length="380" mass="42615">MLTTSSVPIRTAFATSSKGDNSSCNVKAWVRAEDLSPNAIVNGDLRIKVDQVCTDEVASVSLELRLNEFSEVKYLKEGATLPTPPNCGRMFGAFGDDHDRYYESLRDRALWVVKAEERIAFKSAVTLIKKSFDYPQPVIVPFAVAVPNVNYPPASKRLLVRQQWMGNRQHASLPLYRSYCLKSGHKVEISAGYTTFDPVHDAPLPTRALSTNVTFEEETRGSRDHFEKCTADTEKTIFGAQVTLEGGNVVRTGDTVRGRVIVHRLTGGSTTTQDVSIHVRSERDHRWAQAQAQAASEGHVEAFRLSDSSFSSAIYHNKISTSNFEYDDILRREGRRDSQWDSFKGEGCALTEQKQYLDFELKVPEDAVRNFYAYYATSES</sequence>
<evidence type="ECO:0000313" key="1">
    <source>
        <dbReference type="EMBL" id="KIM76917.1"/>
    </source>
</evidence>
<reference evidence="2" key="2">
    <citation type="submission" date="2015-01" db="EMBL/GenBank/DDBJ databases">
        <title>Evolutionary Origins and Diversification of the Mycorrhizal Mutualists.</title>
        <authorList>
            <consortium name="DOE Joint Genome Institute"/>
            <consortium name="Mycorrhizal Genomics Consortium"/>
            <person name="Kohler A."/>
            <person name="Kuo A."/>
            <person name="Nagy L.G."/>
            <person name="Floudas D."/>
            <person name="Copeland A."/>
            <person name="Barry K.W."/>
            <person name="Cichocki N."/>
            <person name="Veneault-Fourrey C."/>
            <person name="LaButti K."/>
            <person name="Lindquist E.A."/>
            <person name="Lipzen A."/>
            <person name="Lundell T."/>
            <person name="Morin E."/>
            <person name="Murat C."/>
            <person name="Riley R."/>
            <person name="Ohm R."/>
            <person name="Sun H."/>
            <person name="Tunlid A."/>
            <person name="Henrissat B."/>
            <person name="Grigoriev I.V."/>
            <person name="Hibbett D.S."/>
            <person name="Martin F."/>
        </authorList>
    </citation>
    <scope>NUCLEOTIDE SEQUENCE [LARGE SCALE GENOMIC DNA]</scope>
    <source>
        <strain evidence="2">F 1598</strain>
    </source>
</reference>
<organism evidence="1 2">
    <name type="scientific">Piloderma croceum (strain F 1598)</name>
    <dbReference type="NCBI Taxonomy" id="765440"/>
    <lineage>
        <taxon>Eukaryota</taxon>
        <taxon>Fungi</taxon>
        <taxon>Dikarya</taxon>
        <taxon>Basidiomycota</taxon>
        <taxon>Agaricomycotina</taxon>
        <taxon>Agaricomycetes</taxon>
        <taxon>Agaricomycetidae</taxon>
        <taxon>Atheliales</taxon>
        <taxon>Atheliaceae</taxon>
        <taxon>Piloderma</taxon>
    </lineage>
</organism>
<evidence type="ECO:0000313" key="2">
    <source>
        <dbReference type="Proteomes" id="UP000054166"/>
    </source>
</evidence>
<protein>
    <submittedName>
        <fullName evidence="1">Uncharacterized protein</fullName>
    </submittedName>
</protein>
<dbReference type="EMBL" id="KN833030">
    <property type="protein sequence ID" value="KIM76917.1"/>
    <property type="molecule type" value="Genomic_DNA"/>
</dbReference>
<proteinExistence type="predicted"/>
<accession>A0A0C3BHR6</accession>
<reference evidence="1 2" key="1">
    <citation type="submission" date="2014-04" db="EMBL/GenBank/DDBJ databases">
        <authorList>
            <consortium name="DOE Joint Genome Institute"/>
            <person name="Kuo A."/>
            <person name="Tarkka M."/>
            <person name="Buscot F."/>
            <person name="Kohler A."/>
            <person name="Nagy L.G."/>
            <person name="Floudas D."/>
            <person name="Copeland A."/>
            <person name="Barry K.W."/>
            <person name="Cichocki N."/>
            <person name="Veneault-Fourrey C."/>
            <person name="LaButti K."/>
            <person name="Lindquist E.A."/>
            <person name="Lipzen A."/>
            <person name="Lundell T."/>
            <person name="Morin E."/>
            <person name="Murat C."/>
            <person name="Sun H."/>
            <person name="Tunlid A."/>
            <person name="Henrissat B."/>
            <person name="Grigoriev I.V."/>
            <person name="Hibbett D.S."/>
            <person name="Martin F."/>
            <person name="Nordberg H.P."/>
            <person name="Cantor M.N."/>
            <person name="Hua S.X."/>
        </authorList>
    </citation>
    <scope>NUCLEOTIDE SEQUENCE [LARGE SCALE GENOMIC DNA]</scope>
    <source>
        <strain evidence="1 2">F 1598</strain>
    </source>
</reference>
<dbReference type="Proteomes" id="UP000054166">
    <property type="component" value="Unassembled WGS sequence"/>
</dbReference>
<name>A0A0C3BHR6_PILCF</name>
<dbReference type="AlphaFoldDB" id="A0A0C3BHR6"/>
<keyword evidence="2" id="KW-1185">Reference proteome</keyword>
<dbReference type="OrthoDB" id="2590241at2759"/>
<gene>
    <name evidence="1" type="ORF">PILCRDRAFT_825922</name>
</gene>
<dbReference type="HOGENOM" id="CLU_727835_0_0_1"/>
<dbReference type="InParanoid" id="A0A0C3BHR6"/>